<feature type="binding site" evidence="7">
    <location>
        <position position="111"/>
    </location>
    <ligand>
        <name>S-adenosyl-L-methionine</name>
        <dbReference type="ChEBI" id="CHEBI:59789"/>
    </ligand>
</feature>
<feature type="binding site" evidence="7">
    <location>
        <position position="169"/>
    </location>
    <ligand>
        <name>substrate</name>
    </ligand>
</feature>
<dbReference type="Gene3D" id="3.40.50.150">
    <property type="entry name" value="Vaccinia Virus protein VP39"/>
    <property type="match status" value="1"/>
</dbReference>
<dbReference type="Proteomes" id="UP000183371">
    <property type="component" value="Unassembled WGS sequence"/>
</dbReference>
<evidence type="ECO:0000256" key="7">
    <source>
        <dbReference type="HAMAP-Rule" id="MF_01057"/>
    </source>
</evidence>
<feature type="binding site" evidence="7">
    <location>
        <position position="137"/>
    </location>
    <ligand>
        <name>substrate</name>
    </ligand>
</feature>
<name>A0A1I7AYW4_9HYPH</name>
<comment type="similarity">
    <text evidence="7">Belongs to the class I-like SAM-binding methyltransferase superfamily. TrmB family.</text>
</comment>
<keyword evidence="6 7" id="KW-0819">tRNA processing</keyword>
<keyword evidence="5 7" id="KW-0949">S-adenosyl-L-methionine</keyword>
<protein>
    <recommendedName>
        <fullName evidence="7">tRNA (guanine-N(7)-)-methyltransferase</fullName>
        <ecNumber evidence="7">2.1.1.33</ecNumber>
    </recommendedName>
    <alternativeName>
        <fullName evidence="7">tRNA (guanine(46)-N(7))-methyltransferase</fullName>
    </alternativeName>
    <alternativeName>
        <fullName evidence="7">tRNA(m7G46)-methyltransferase</fullName>
    </alternativeName>
</protein>
<dbReference type="AlphaFoldDB" id="A0A1I7AYW4"/>
<dbReference type="InterPro" id="IPR029063">
    <property type="entry name" value="SAM-dependent_MTases_sf"/>
</dbReference>
<evidence type="ECO:0000256" key="3">
    <source>
        <dbReference type="ARBA" id="ARBA00022603"/>
    </source>
</evidence>
<gene>
    <name evidence="7" type="primary">trmB</name>
    <name evidence="8" type="ORF">SAMN05444141_103483</name>
</gene>
<dbReference type="EMBL" id="FPBD01000003">
    <property type="protein sequence ID" value="SFT80130.1"/>
    <property type="molecule type" value="Genomic_DNA"/>
</dbReference>
<dbReference type="GO" id="GO:0008176">
    <property type="term" value="F:tRNA (guanine(46)-N7)-methyltransferase activity"/>
    <property type="evidence" value="ECO:0007669"/>
    <property type="project" value="UniProtKB-UniRule"/>
</dbReference>
<dbReference type="EC" id="2.1.1.33" evidence="7"/>
<accession>A0A1I7AYW4</accession>
<comment type="catalytic activity">
    <reaction evidence="1 7">
        <text>guanosine(46) in tRNA + S-adenosyl-L-methionine = N(7)-methylguanosine(46) in tRNA + S-adenosyl-L-homocysteine</text>
        <dbReference type="Rhea" id="RHEA:42708"/>
        <dbReference type="Rhea" id="RHEA-COMP:10188"/>
        <dbReference type="Rhea" id="RHEA-COMP:10189"/>
        <dbReference type="ChEBI" id="CHEBI:57856"/>
        <dbReference type="ChEBI" id="CHEBI:59789"/>
        <dbReference type="ChEBI" id="CHEBI:74269"/>
        <dbReference type="ChEBI" id="CHEBI:74480"/>
        <dbReference type="EC" id="2.1.1.33"/>
    </reaction>
</comment>
<dbReference type="NCBIfam" id="TIGR00091">
    <property type="entry name" value="tRNA (guanosine(46)-N7)-methyltransferase TrmB"/>
    <property type="match status" value="1"/>
</dbReference>
<evidence type="ECO:0000256" key="5">
    <source>
        <dbReference type="ARBA" id="ARBA00022691"/>
    </source>
</evidence>
<proteinExistence type="inferred from homology"/>
<dbReference type="GO" id="GO:0043527">
    <property type="term" value="C:tRNA methyltransferase complex"/>
    <property type="evidence" value="ECO:0007669"/>
    <property type="project" value="TreeGrafter"/>
</dbReference>
<evidence type="ECO:0000313" key="9">
    <source>
        <dbReference type="Proteomes" id="UP000183371"/>
    </source>
</evidence>
<feature type="binding site" evidence="7">
    <location>
        <position position="59"/>
    </location>
    <ligand>
        <name>S-adenosyl-L-methionine</name>
        <dbReference type="ChEBI" id="CHEBI:59789"/>
    </ligand>
</feature>
<dbReference type="HAMAP" id="MF_01057">
    <property type="entry name" value="tRNA_methyltr_TrmB"/>
    <property type="match status" value="1"/>
</dbReference>
<keyword evidence="9" id="KW-1185">Reference proteome</keyword>
<evidence type="ECO:0000256" key="4">
    <source>
        <dbReference type="ARBA" id="ARBA00022679"/>
    </source>
</evidence>
<dbReference type="PANTHER" id="PTHR23417">
    <property type="entry name" value="3-DEOXY-D-MANNO-OCTULOSONIC-ACID TRANSFERASE/TRNA GUANINE-N 7 - -METHYLTRANSFERASE"/>
    <property type="match status" value="1"/>
</dbReference>
<comment type="caution">
    <text evidence="7">Lacks conserved residue(s) required for the propagation of feature annotation.</text>
</comment>
<dbReference type="InterPro" id="IPR003358">
    <property type="entry name" value="tRNA_(Gua-N-7)_MeTrfase_Trmb"/>
</dbReference>
<dbReference type="InterPro" id="IPR055361">
    <property type="entry name" value="tRNA_methyltr_TrmB_bact"/>
</dbReference>
<evidence type="ECO:0000313" key="8">
    <source>
        <dbReference type="EMBL" id="SFT80130.1"/>
    </source>
</evidence>
<comment type="function">
    <text evidence="2 7">Catalyzes the formation of N(7)-methylguanine at position 46 (m7G46) in tRNA.</text>
</comment>
<dbReference type="PANTHER" id="PTHR23417:SF14">
    <property type="entry name" value="PENTACOTRIPEPTIDE-REPEAT REGION OF PRORP DOMAIN-CONTAINING PROTEIN"/>
    <property type="match status" value="1"/>
</dbReference>
<dbReference type="PROSITE" id="PS51625">
    <property type="entry name" value="SAM_MT_TRMB"/>
    <property type="match status" value="1"/>
</dbReference>
<keyword evidence="4 7" id="KW-0808">Transferase</keyword>
<reference evidence="9" key="1">
    <citation type="submission" date="2016-10" db="EMBL/GenBank/DDBJ databases">
        <authorList>
            <person name="Varghese N."/>
            <person name="Submissions S."/>
        </authorList>
    </citation>
    <scope>NUCLEOTIDE SEQUENCE [LARGE SCALE GENOMIC DNA]</scope>
    <source>
        <strain evidence="9">DSM 17465</strain>
    </source>
</reference>
<comment type="pathway">
    <text evidence="7">tRNA modification; N(7)-methylguanine-tRNA biosynthesis.</text>
</comment>
<dbReference type="RefSeq" id="WP_054782893.1">
    <property type="nucleotide sequence ID" value="NZ_FPBD01000003.1"/>
</dbReference>
<feature type="binding site" evidence="7">
    <location>
        <begin position="207"/>
        <end position="210"/>
    </location>
    <ligand>
        <name>substrate</name>
    </ligand>
</feature>
<dbReference type="Pfam" id="PF02390">
    <property type="entry name" value="Methyltransf_4"/>
    <property type="match status" value="1"/>
</dbReference>
<dbReference type="SUPFAM" id="SSF53335">
    <property type="entry name" value="S-adenosyl-L-methionine-dependent methyltransferases"/>
    <property type="match status" value="1"/>
</dbReference>
<evidence type="ECO:0000256" key="1">
    <source>
        <dbReference type="ARBA" id="ARBA00000142"/>
    </source>
</evidence>
<evidence type="ECO:0000256" key="2">
    <source>
        <dbReference type="ARBA" id="ARBA00003015"/>
    </source>
</evidence>
<feature type="binding site" evidence="7">
    <location>
        <position position="133"/>
    </location>
    <ligand>
        <name>S-adenosyl-L-methionine</name>
        <dbReference type="ChEBI" id="CHEBI:59789"/>
    </ligand>
</feature>
<feature type="binding site" evidence="7">
    <location>
        <position position="84"/>
    </location>
    <ligand>
        <name>S-adenosyl-L-methionine</name>
        <dbReference type="ChEBI" id="CHEBI:59789"/>
    </ligand>
</feature>
<dbReference type="UniPathway" id="UPA00989"/>
<sequence>MVDHYKGSFFGRRVGKPASPRQSQLLEEVLPTVALDLTQTPPENLADLFPVPVKSVCLEIGFGGSEHLIHRARENPEIGFIGCEPFSSGIIKAVTSIEAHGLKNIRLYDDDAGKLLDWLPAASLDMAYQLYPDPWPKKKHWKRRFVNQINLTRIARALKPGCEYRFASDIDTYVDWTLSHCRKHPAFEWSAQCAADWRTPWHSWPGTRYERKAHREGRIGRYLTFLRVEETKT</sequence>
<organism evidence="8 9">
    <name type="scientific">Pseudovibrio denitrificans</name>
    <dbReference type="NCBI Taxonomy" id="258256"/>
    <lineage>
        <taxon>Bacteria</taxon>
        <taxon>Pseudomonadati</taxon>
        <taxon>Pseudomonadota</taxon>
        <taxon>Alphaproteobacteria</taxon>
        <taxon>Hyphomicrobiales</taxon>
        <taxon>Stappiaceae</taxon>
        <taxon>Pseudovibrio</taxon>
    </lineage>
</organism>
<evidence type="ECO:0000256" key="6">
    <source>
        <dbReference type="ARBA" id="ARBA00022694"/>
    </source>
</evidence>
<keyword evidence="3 7" id="KW-0489">Methyltransferase</keyword>